<organism evidence="2 3">
    <name type="scientific">Thioploca ingrica</name>
    <dbReference type="NCBI Taxonomy" id="40754"/>
    <lineage>
        <taxon>Bacteria</taxon>
        <taxon>Pseudomonadati</taxon>
        <taxon>Pseudomonadota</taxon>
        <taxon>Gammaproteobacteria</taxon>
        <taxon>Thiotrichales</taxon>
        <taxon>Thiotrichaceae</taxon>
        <taxon>Thioploca</taxon>
    </lineage>
</organism>
<dbReference type="KEGG" id="tig:THII_1863"/>
<sequence>MMNRSIQLGAIILAGFFSTHVLGFDLFNPDRGMPAPQIAPPPTLPTLAQGQLPNPFPRARKPLPSIPKPPKPLLPQKDFVLRGTSLIGKQRSVVLKGPDSKEFIQKLENDQRTPIAGYPDYYLLNVNAREIQVEYPVDAPCRTDNPQQGIKCNKEDNGKTVALSLQRQQALPPRPVPIPPPPQPLPMQSPVAAGSTLPPTTLDEIRARREEARQKREELYKNFQRRVIKDEEVPPGMRVVRTPFGDRLVPIQQ</sequence>
<feature type="compositionally biased region" description="Pro residues" evidence="1">
    <location>
        <begin position="172"/>
        <end position="187"/>
    </location>
</feature>
<dbReference type="HOGENOM" id="CLU_1127359_0_0_6"/>
<dbReference type="AlphaFoldDB" id="A0A090ALW2"/>
<name>A0A090ALW2_9GAMM</name>
<dbReference type="Proteomes" id="UP000031623">
    <property type="component" value="Chromosome"/>
</dbReference>
<evidence type="ECO:0000313" key="2">
    <source>
        <dbReference type="EMBL" id="BAP56160.1"/>
    </source>
</evidence>
<gene>
    <name evidence="2" type="ORF">THII_1863</name>
</gene>
<dbReference type="EMBL" id="AP014633">
    <property type="protein sequence ID" value="BAP56160.1"/>
    <property type="molecule type" value="Genomic_DNA"/>
</dbReference>
<proteinExistence type="predicted"/>
<dbReference type="STRING" id="40754.THII_1863"/>
<protein>
    <submittedName>
        <fullName evidence="2">Uncharacterized protein</fullName>
    </submittedName>
</protein>
<keyword evidence="3" id="KW-1185">Reference proteome</keyword>
<evidence type="ECO:0000313" key="3">
    <source>
        <dbReference type="Proteomes" id="UP000031623"/>
    </source>
</evidence>
<evidence type="ECO:0000256" key="1">
    <source>
        <dbReference type="SAM" id="MobiDB-lite"/>
    </source>
</evidence>
<feature type="region of interest" description="Disordered" evidence="1">
    <location>
        <begin position="167"/>
        <end position="201"/>
    </location>
</feature>
<reference evidence="2 3" key="1">
    <citation type="journal article" date="2014" name="ISME J.">
        <title>Ecophysiology of Thioploca ingrica as revealed by the complete genome sequence supplemented with proteomic evidence.</title>
        <authorList>
            <person name="Kojima H."/>
            <person name="Ogura Y."/>
            <person name="Yamamoto N."/>
            <person name="Togashi T."/>
            <person name="Mori H."/>
            <person name="Watanabe T."/>
            <person name="Nemoto F."/>
            <person name="Kurokawa K."/>
            <person name="Hayashi T."/>
            <person name="Fukui M."/>
        </authorList>
    </citation>
    <scope>NUCLEOTIDE SEQUENCE [LARGE SCALE GENOMIC DNA]</scope>
</reference>
<accession>A0A090ALW2</accession>